<evidence type="ECO:0000313" key="1">
    <source>
        <dbReference type="EMBL" id="KAH9829400.1"/>
    </source>
</evidence>
<evidence type="ECO:0000313" key="2">
    <source>
        <dbReference type="Proteomes" id="UP000814176"/>
    </source>
</evidence>
<dbReference type="EMBL" id="JADCUA010000039">
    <property type="protein sequence ID" value="KAH9829400.1"/>
    <property type="molecule type" value="Genomic_DNA"/>
</dbReference>
<dbReference type="Proteomes" id="UP000814176">
    <property type="component" value="Unassembled WGS sequence"/>
</dbReference>
<protein>
    <recommendedName>
        <fullName evidence="3">Integrase catalytic domain-containing protein</fullName>
    </recommendedName>
</protein>
<name>A0ABQ8JYN3_9APHY</name>
<accession>A0ABQ8JYN3</accession>
<dbReference type="RefSeq" id="XP_047772874.1">
    <property type="nucleotide sequence ID" value="XM_047918388.1"/>
</dbReference>
<organism evidence="1 2">
    <name type="scientific">Rhodofomes roseus</name>
    <dbReference type="NCBI Taxonomy" id="34475"/>
    <lineage>
        <taxon>Eukaryota</taxon>
        <taxon>Fungi</taxon>
        <taxon>Dikarya</taxon>
        <taxon>Basidiomycota</taxon>
        <taxon>Agaricomycotina</taxon>
        <taxon>Agaricomycetes</taxon>
        <taxon>Polyporales</taxon>
        <taxon>Rhodofomes</taxon>
    </lineage>
</organism>
<proteinExistence type="predicted"/>
<evidence type="ECO:0008006" key="3">
    <source>
        <dbReference type="Google" id="ProtNLM"/>
    </source>
</evidence>
<keyword evidence="2" id="KW-1185">Reference proteome</keyword>
<reference evidence="1 2" key="1">
    <citation type="journal article" date="2021" name="Environ. Microbiol.">
        <title>Gene family expansions and transcriptome signatures uncover fungal adaptations to wood decay.</title>
        <authorList>
            <person name="Hage H."/>
            <person name="Miyauchi S."/>
            <person name="Viragh M."/>
            <person name="Drula E."/>
            <person name="Min B."/>
            <person name="Chaduli D."/>
            <person name="Navarro D."/>
            <person name="Favel A."/>
            <person name="Norest M."/>
            <person name="Lesage-Meessen L."/>
            <person name="Balint B."/>
            <person name="Merenyi Z."/>
            <person name="de Eugenio L."/>
            <person name="Morin E."/>
            <person name="Martinez A.T."/>
            <person name="Baldrian P."/>
            <person name="Stursova M."/>
            <person name="Martinez M.J."/>
            <person name="Novotny C."/>
            <person name="Magnuson J.K."/>
            <person name="Spatafora J.W."/>
            <person name="Maurice S."/>
            <person name="Pangilinan J."/>
            <person name="Andreopoulos W."/>
            <person name="LaButti K."/>
            <person name="Hundley H."/>
            <person name="Na H."/>
            <person name="Kuo A."/>
            <person name="Barry K."/>
            <person name="Lipzen A."/>
            <person name="Henrissat B."/>
            <person name="Riley R."/>
            <person name="Ahrendt S."/>
            <person name="Nagy L.G."/>
            <person name="Grigoriev I.V."/>
            <person name="Martin F."/>
            <person name="Rosso M.N."/>
        </authorList>
    </citation>
    <scope>NUCLEOTIDE SEQUENCE [LARGE SCALE GENOMIC DNA]</scope>
    <source>
        <strain evidence="1 2">CIRM-BRFM 1785</strain>
    </source>
</reference>
<dbReference type="GeneID" id="71999120"/>
<sequence>MCCHILSLARHLAATFHVCDPLHHRLSKLNTMSARDRDHYSRRALRSRCMHRVRVQPGRGYENIYNETGAMLHDLIDIYDDSFPEYLYDSDITNNFVYLYKLKSNGSRVVCKVLEYCGESLLGSLRHEKRSFREAVLEAYSKLDMEPVHLVKGNREDYGPSEIIRRPNGQPCLIDFSKARQHIGECRRSKIRFNTPRWPISQRLCGEILAVTDDADFFTSGMLVLIPNRALPLS</sequence>
<gene>
    <name evidence="1" type="ORF">C8Q71DRAFT_410616</name>
</gene>
<comment type="caution">
    <text evidence="1">The sequence shown here is derived from an EMBL/GenBank/DDBJ whole genome shotgun (WGS) entry which is preliminary data.</text>
</comment>